<organism evidence="4 5">
    <name type="scientific">[Ruminococcus] lactaris CC59_002D</name>
    <dbReference type="NCBI Taxonomy" id="1073376"/>
    <lineage>
        <taxon>Bacteria</taxon>
        <taxon>Bacillati</taxon>
        <taxon>Bacillota</taxon>
        <taxon>Clostridia</taxon>
        <taxon>Lachnospirales</taxon>
        <taxon>Lachnospiraceae</taxon>
        <taxon>Mediterraneibacter</taxon>
    </lineage>
</organism>
<dbReference type="InterPro" id="IPR002347">
    <property type="entry name" value="SDR_fam"/>
</dbReference>
<evidence type="ECO:0008006" key="6">
    <source>
        <dbReference type="Google" id="ProtNLM"/>
    </source>
</evidence>
<dbReference type="EMBL" id="AZJE01000019">
    <property type="protein sequence ID" value="ETD22095.1"/>
    <property type="molecule type" value="Genomic_DNA"/>
</dbReference>
<evidence type="ECO:0000313" key="5">
    <source>
        <dbReference type="Proteomes" id="UP000018683"/>
    </source>
</evidence>
<gene>
    <name evidence="4" type="ORF">HMPREF1202_01550</name>
</gene>
<comment type="caution">
    <text evidence="4">The sequence shown here is derived from an EMBL/GenBank/DDBJ whole genome shotgun (WGS) entry which is preliminary data.</text>
</comment>
<dbReference type="FunFam" id="3.40.50.720:FF:000084">
    <property type="entry name" value="Short-chain dehydrogenase reductase"/>
    <property type="match status" value="1"/>
</dbReference>
<protein>
    <recommendedName>
        <fullName evidence="6">3-oxoacyl-[acyl-carrier protein] reductase</fullName>
    </recommendedName>
</protein>
<sequence>MGIANYLRRMVRYVINGVPEYHITVEVKESAPSHQLAGKNIIVTGGGSGLGYYIAKRSIAEGAKILITGRNEDKLKKAALELGKKCSYLVFDSADVSHMSEFIKQVSHIFGGKIHGLVSNAGISLHEGNFRNVTEEGWDSQMNINLKGNYFMVKAYIEYLESLDDKNGNVVVITSERSRRSDDIPYGLTKAASNSFIECFASKVISEGIRVNGVAPGVTASDMTGVDRNGNMYANWQPSNRFFLPEEVAEVVNFLLSDVSNCVSGEIIACDQGRYISHW</sequence>
<evidence type="ECO:0000256" key="1">
    <source>
        <dbReference type="ARBA" id="ARBA00006484"/>
    </source>
</evidence>
<evidence type="ECO:0000256" key="3">
    <source>
        <dbReference type="ARBA" id="ARBA00023002"/>
    </source>
</evidence>
<dbReference type="CDD" id="cd05233">
    <property type="entry name" value="SDR_c"/>
    <property type="match status" value="1"/>
</dbReference>
<dbReference type="PANTHER" id="PTHR43618">
    <property type="entry name" value="7-ALPHA-HYDROXYSTEROID DEHYDROGENASE"/>
    <property type="match status" value="1"/>
</dbReference>
<dbReference type="PRINTS" id="PR00081">
    <property type="entry name" value="GDHRDH"/>
</dbReference>
<keyword evidence="2" id="KW-0521">NADP</keyword>
<dbReference type="Proteomes" id="UP000018683">
    <property type="component" value="Unassembled WGS sequence"/>
</dbReference>
<dbReference type="PANTHER" id="PTHR43618:SF8">
    <property type="entry name" value="7ALPHA-HYDROXYSTEROID DEHYDROGENASE"/>
    <property type="match status" value="1"/>
</dbReference>
<dbReference type="InterPro" id="IPR052178">
    <property type="entry name" value="Sec_Metab_Biosynth_SDR"/>
</dbReference>
<evidence type="ECO:0000313" key="4">
    <source>
        <dbReference type="EMBL" id="ETD22095.1"/>
    </source>
</evidence>
<dbReference type="PATRIC" id="fig|1073376.3.peg.1587"/>
<accession>V8C4Z5</accession>
<keyword evidence="3" id="KW-0560">Oxidoreductase</keyword>
<dbReference type="Gene3D" id="3.40.50.720">
    <property type="entry name" value="NAD(P)-binding Rossmann-like Domain"/>
    <property type="match status" value="1"/>
</dbReference>
<reference evidence="4 5" key="1">
    <citation type="submission" date="2013-10" db="EMBL/GenBank/DDBJ databases">
        <title>The Genome Sequence of Ruminococcus lactaris CC59_002D.</title>
        <authorList>
            <consortium name="The Broad Institute Genomics Platform"/>
            <person name="Earl A."/>
            <person name="Allen-Vercoe E."/>
            <person name="Daigneault M."/>
            <person name="Young S.K."/>
            <person name="Zeng Q."/>
            <person name="Gargeya S."/>
            <person name="Fitzgerald M."/>
            <person name="Abouelleil A."/>
            <person name="Alvarado L."/>
            <person name="Chapman S.B."/>
            <person name="Gainer-Dewar J."/>
            <person name="Goldberg J."/>
            <person name="Griggs A."/>
            <person name="Gujja S."/>
            <person name="Hansen M."/>
            <person name="Howarth C."/>
            <person name="Imamovic A."/>
            <person name="Ireland A."/>
            <person name="Larimer J."/>
            <person name="McCowan C."/>
            <person name="Murphy C."/>
            <person name="Pearson M."/>
            <person name="Poon T.W."/>
            <person name="Priest M."/>
            <person name="Roberts A."/>
            <person name="Saif S."/>
            <person name="Shea T."/>
            <person name="Sykes S."/>
            <person name="Wortman J."/>
            <person name="Nusbaum C."/>
            <person name="Birren B."/>
        </authorList>
    </citation>
    <scope>NUCLEOTIDE SEQUENCE [LARGE SCALE GENOMIC DNA]</scope>
    <source>
        <strain evidence="4 5">CC59_002D</strain>
    </source>
</reference>
<proteinExistence type="inferred from homology"/>
<evidence type="ECO:0000256" key="2">
    <source>
        <dbReference type="ARBA" id="ARBA00022857"/>
    </source>
</evidence>
<dbReference type="GO" id="GO:0016491">
    <property type="term" value="F:oxidoreductase activity"/>
    <property type="evidence" value="ECO:0007669"/>
    <property type="project" value="UniProtKB-KW"/>
</dbReference>
<dbReference type="RefSeq" id="WP_023922041.1">
    <property type="nucleotide sequence ID" value="NZ_KI669408.1"/>
</dbReference>
<name>V8C4Z5_9FIRM</name>
<dbReference type="SUPFAM" id="SSF51735">
    <property type="entry name" value="NAD(P)-binding Rossmann-fold domains"/>
    <property type="match status" value="1"/>
</dbReference>
<dbReference type="AlphaFoldDB" id="V8C4Z5"/>
<comment type="similarity">
    <text evidence="1">Belongs to the short-chain dehydrogenases/reductases (SDR) family.</text>
</comment>
<dbReference type="HOGENOM" id="CLU_010194_1_2_9"/>
<dbReference type="STRING" id="1073376.HMPREF1202_01550"/>
<dbReference type="Pfam" id="PF13561">
    <property type="entry name" value="adh_short_C2"/>
    <property type="match status" value="1"/>
</dbReference>
<dbReference type="InterPro" id="IPR036291">
    <property type="entry name" value="NAD(P)-bd_dom_sf"/>
</dbReference>
<dbReference type="GO" id="GO:0008206">
    <property type="term" value="P:bile acid metabolic process"/>
    <property type="evidence" value="ECO:0007669"/>
    <property type="project" value="UniProtKB-ARBA"/>
</dbReference>